<gene>
    <name evidence="3" type="ORF">GOODEAATRI_019516</name>
</gene>
<keyword evidence="4" id="KW-1185">Reference proteome</keyword>
<name>A0ABV0NW50_9TELE</name>
<feature type="region of interest" description="Disordered" evidence="2">
    <location>
        <begin position="264"/>
        <end position="375"/>
    </location>
</feature>
<evidence type="ECO:0000313" key="4">
    <source>
        <dbReference type="Proteomes" id="UP001476798"/>
    </source>
</evidence>
<proteinExistence type="predicted"/>
<dbReference type="PANTHER" id="PTHR21780">
    <property type="entry name" value="TRANSMEMBRANE PROTEIN 209"/>
    <property type="match status" value="1"/>
</dbReference>
<feature type="region of interest" description="Disordered" evidence="2">
    <location>
        <begin position="11"/>
        <end position="34"/>
    </location>
</feature>
<dbReference type="Pfam" id="PF09786">
    <property type="entry name" value="CytochromB561_N"/>
    <property type="match status" value="2"/>
</dbReference>
<comment type="caution">
    <text evidence="3">The sequence shown here is derived from an EMBL/GenBank/DDBJ whole genome shotgun (WGS) entry which is preliminary data.</text>
</comment>
<dbReference type="EMBL" id="JAHRIO010051712">
    <property type="protein sequence ID" value="MEQ2175598.1"/>
    <property type="molecule type" value="Genomic_DNA"/>
</dbReference>
<dbReference type="PANTHER" id="PTHR21780:SF0">
    <property type="entry name" value="TRANSMEMBRANE PROTEIN 209"/>
    <property type="match status" value="1"/>
</dbReference>
<sequence>MEDLKSLERFLHSEEEKSHRSQLGSPESVSPSHSPTFWNYNRSVGDYAQSLRKFLYQPACRSQAPSAHKDETDLGSKQAAEEVWARITTSRAVVDRIDSWTAKLRNICYQLSLFCPPEASISSLRQAAVMKASLIPTLTSIVQYLDTTPNQEYLVDRIRGWFNHPNCMFLIAVMILMHVFCTYLDSRLPPHPKYPDGKTFTSQHFSHAPDKPDVTKENLLCIHQSSTTPPHYQLIYQGHIYSLPKVVAAKMAELELKDVSVGKELPTESPVTPTSEDKTLTRNEPQKEVGSSASAATSPAAEPSTKAGEGSRGLLTPSTAKMPQASAMKHSDPQQNGGEAFVNRDGTVAEAPRMKKVGDKDNFLGWSCGRRCNES</sequence>
<dbReference type="Proteomes" id="UP001476798">
    <property type="component" value="Unassembled WGS sequence"/>
</dbReference>
<evidence type="ECO:0000256" key="1">
    <source>
        <dbReference type="ARBA" id="ARBA00015032"/>
    </source>
</evidence>
<evidence type="ECO:0000313" key="3">
    <source>
        <dbReference type="EMBL" id="MEQ2175598.1"/>
    </source>
</evidence>
<accession>A0ABV0NW50</accession>
<dbReference type="InterPro" id="IPR019176">
    <property type="entry name" value="Cytochrome_B561-rel"/>
</dbReference>
<reference evidence="3 4" key="1">
    <citation type="submission" date="2021-06" db="EMBL/GenBank/DDBJ databases">
        <authorList>
            <person name="Palmer J.M."/>
        </authorList>
    </citation>
    <scope>NUCLEOTIDE SEQUENCE [LARGE SCALE GENOMIC DNA]</scope>
    <source>
        <strain evidence="3 4">GA_2019</strain>
        <tissue evidence="3">Muscle</tissue>
    </source>
</reference>
<feature type="compositionally biased region" description="Basic and acidic residues" evidence="2">
    <location>
        <begin position="275"/>
        <end position="287"/>
    </location>
</feature>
<feature type="compositionally biased region" description="Basic and acidic residues" evidence="2">
    <location>
        <begin position="352"/>
        <end position="362"/>
    </location>
</feature>
<feature type="compositionally biased region" description="Low complexity" evidence="2">
    <location>
        <begin position="291"/>
        <end position="305"/>
    </location>
</feature>
<evidence type="ECO:0000256" key="2">
    <source>
        <dbReference type="SAM" id="MobiDB-lite"/>
    </source>
</evidence>
<feature type="compositionally biased region" description="Polar residues" evidence="2">
    <location>
        <begin position="21"/>
        <end position="34"/>
    </location>
</feature>
<protein>
    <recommendedName>
        <fullName evidence="1">Transmembrane protein 209</fullName>
    </recommendedName>
</protein>
<organism evidence="3 4">
    <name type="scientific">Goodea atripinnis</name>
    <dbReference type="NCBI Taxonomy" id="208336"/>
    <lineage>
        <taxon>Eukaryota</taxon>
        <taxon>Metazoa</taxon>
        <taxon>Chordata</taxon>
        <taxon>Craniata</taxon>
        <taxon>Vertebrata</taxon>
        <taxon>Euteleostomi</taxon>
        <taxon>Actinopterygii</taxon>
        <taxon>Neopterygii</taxon>
        <taxon>Teleostei</taxon>
        <taxon>Neoteleostei</taxon>
        <taxon>Acanthomorphata</taxon>
        <taxon>Ovalentaria</taxon>
        <taxon>Atherinomorphae</taxon>
        <taxon>Cyprinodontiformes</taxon>
        <taxon>Goodeidae</taxon>
        <taxon>Goodea</taxon>
    </lineage>
</organism>